<dbReference type="InterPro" id="IPR037695">
    <property type="entry name" value="IQUB"/>
</dbReference>
<dbReference type="Proteomes" id="UP000320333">
    <property type="component" value="Unassembled WGS sequence"/>
</dbReference>
<organism evidence="3 4">
    <name type="scientific">Chytriomyces confervae</name>
    <dbReference type="NCBI Taxonomy" id="246404"/>
    <lineage>
        <taxon>Eukaryota</taxon>
        <taxon>Fungi</taxon>
        <taxon>Fungi incertae sedis</taxon>
        <taxon>Chytridiomycota</taxon>
        <taxon>Chytridiomycota incertae sedis</taxon>
        <taxon>Chytridiomycetes</taxon>
        <taxon>Chytridiales</taxon>
        <taxon>Chytriomycetaceae</taxon>
        <taxon>Chytriomyces</taxon>
    </lineage>
</organism>
<evidence type="ECO:0000259" key="2">
    <source>
        <dbReference type="Pfam" id="PF25805"/>
    </source>
</evidence>
<reference evidence="3 4" key="1">
    <citation type="journal article" date="2019" name="Sci. Rep.">
        <title>Comparative genomics of chytrid fungi reveal insights into the obligate biotrophic and pathogenic lifestyle of Synchytrium endobioticum.</title>
        <authorList>
            <person name="van de Vossenberg B.T.L.H."/>
            <person name="Warris S."/>
            <person name="Nguyen H.D.T."/>
            <person name="van Gent-Pelzer M.P.E."/>
            <person name="Joly D.L."/>
            <person name="van de Geest H.C."/>
            <person name="Bonants P.J.M."/>
            <person name="Smith D.S."/>
            <person name="Levesque C.A."/>
            <person name="van der Lee T.A.J."/>
        </authorList>
    </citation>
    <scope>NUCLEOTIDE SEQUENCE [LARGE SCALE GENOMIC DNA]</scope>
    <source>
        <strain evidence="3 4">CBS 675.73</strain>
    </source>
</reference>
<proteinExistence type="predicted"/>
<dbReference type="PANTHER" id="PTHR21074:SF0">
    <property type="entry name" value="IQ AND UBIQUITIN-LIKE DOMAIN-CONTAINING PROTEIN"/>
    <property type="match status" value="1"/>
</dbReference>
<sequence>MDNLGTSAEAPADSESSTADAQEPQPPSPHAPTEIAAAESIEALALQSESRAASIIQNAWRTRQSKESLADNTVADKQPEPEVIGDSEAKSVDAFEHSDEHIVPNVEPENQLNVTMEYIPLDPPEEITTEQPFSSKGKKEKANTVDFPDLSQWYKKRYMGGFTNKQTGQVFFHAQTNTTTPQEIKDATAQPKFHRDTQTKFLRNRLNQPRRESFTQMDKSGCHISGVYDYTLQPRPYFTSEMRESMLHKKATVIQCFVRKCFAIRFARKLRKERELRVKAMAATQSPHNKLIELLDWRIQETDVINSAGYSEPARLAALADLMDQEAALIQKIDRLKISANEENHEKSIVRLLEKMASPKRWPVLKGEAAVLVDTPNTIRARELRDLYHALNVSLLSVDERLQILLHVKYTVKEFDCVLTREIVELINREGDLVSRGRDAKSLEGLKKRISNLFLQFIQTPEFNPEAAVYQKFPDAGQSWKRDQAVYYCRGCTKYLPSTEFYLSTTLTHLGRCKPCTIKENIANQRKDDSCYADLLRSMRKEEAHKRPLLGSLEDANYNAIALLQETDMRHLIDVIWNRQSCISAAKNMDDLVMTRWDASMELSPWNCILLTKSEAEKHDRQSSPLDLYTDDFIRKIKQKHLASRRHFSQLPAMERYLRRHYQEDAEGRLVMRAQ</sequence>
<dbReference type="OrthoDB" id="10265862at2759"/>
<dbReference type="InterPro" id="IPR057887">
    <property type="entry name" value="IQUB_helical"/>
</dbReference>
<keyword evidence="4" id="KW-1185">Reference proteome</keyword>
<evidence type="ECO:0000313" key="4">
    <source>
        <dbReference type="Proteomes" id="UP000320333"/>
    </source>
</evidence>
<name>A0A507F372_9FUNG</name>
<feature type="region of interest" description="Disordered" evidence="1">
    <location>
        <begin position="1"/>
        <end position="34"/>
    </location>
</feature>
<protein>
    <recommendedName>
        <fullName evidence="2">IQ motif and ubiquitin-like domain-containing protein</fullName>
    </recommendedName>
</protein>
<dbReference type="EMBL" id="QEAP01000298">
    <property type="protein sequence ID" value="TPX70070.1"/>
    <property type="molecule type" value="Genomic_DNA"/>
</dbReference>
<dbReference type="PANTHER" id="PTHR21074">
    <property type="entry name" value="IQ AND UBIQUITIN-LIKE DOMAIN-CONTAINING PROTEIN"/>
    <property type="match status" value="1"/>
</dbReference>
<dbReference type="STRING" id="246404.A0A507F372"/>
<evidence type="ECO:0000313" key="3">
    <source>
        <dbReference type="EMBL" id="TPX70070.1"/>
    </source>
</evidence>
<accession>A0A507F372</accession>
<evidence type="ECO:0000256" key="1">
    <source>
        <dbReference type="SAM" id="MobiDB-lite"/>
    </source>
</evidence>
<dbReference type="Pfam" id="PF25805">
    <property type="entry name" value="IQUB"/>
    <property type="match status" value="1"/>
</dbReference>
<comment type="caution">
    <text evidence="3">The sequence shown here is derived from an EMBL/GenBank/DDBJ whole genome shotgun (WGS) entry which is preliminary data.</text>
</comment>
<feature type="domain" description="IQ motif and ubiquitin-like" evidence="2">
    <location>
        <begin position="342"/>
        <end position="478"/>
    </location>
</feature>
<gene>
    <name evidence="3" type="ORF">CcCBS67573_g06671</name>
</gene>
<dbReference type="AlphaFoldDB" id="A0A507F372"/>